<comment type="catalytic activity">
    <reaction evidence="9">
        <text>(1R,2R)-1,2-dihydrobenzene-1,2-diol + NADP(+) = catechol + NADPH + H(+)</text>
        <dbReference type="Rhea" id="RHEA:16729"/>
        <dbReference type="ChEBI" id="CHEBI:10702"/>
        <dbReference type="ChEBI" id="CHEBI:15378"/>
        <dbReference type="ChEBI" id="CHEBI:18135"/>
        <dbReference type="ChEBI" id="CHEBI:57783"/>
        <dbReference type="ChEBI" id="CHEBI:58349"/>
        <dbReference type="EC" id="1.3.1.20"/>
    </reaction>
</comment>
<dbReference type="OrthoDB" id="2129491at2759"/>
<dbReference type="InterPro" id="IPR050984">
    <property type="entry name" value="Gfo/Idh/MocA_domain"/>
</dbReference>
<dbReference type="InterPro" id="IPR036291">
    <property type="entry name" value="NAD(P)-bd_dom_sf"/>
</dbReference>
<evidence type="ECO:0000256" key="4">
    <source>
        <dbReference type="ARBA" id="ARBA00038984"/>
    </source>
</evidence>
<dbReference type="Pfam" id="PF22725">
    <property type="entry name" value="GFO_IDH_MocA_C3"/>
    <property type="match status" value="2"/>
</dbReference>
<reference evidence="13 14" key="1">
    <citation type="submission" date="2017-03" db="EMBL/GenBank/DDBJ databases">
        <title>Genome of the blue death feigning beetle - Asbolus verrucosus.</title>
        <authorList>
            <person name="Rider S.D."/>
        </authorList>
    </citation>
    <scope>NUCLEOTIDE SEQUENCE [LARGE SCALE GENOMIC DNA]</scope>
    <source>
        <strain evidence="13">Butters</strain>
        <tissue evidence="13">Head and leg muscle</tissue>
    </source>
</reference>
<evidence type="ECO:0000256" key="5">
    <source>
        <dbReference type="ARBA" id="ARBA00040603"/>
    </source>
</evidence>
<organism evidence="13 14">
    <name type="scientific">Asbolus verrucosus</name>
    <name type="common">Desert ironclad beetle</name>
    <dbReference type="NCBI Taxonomy" id="1661398"/>
    <lineage>
        <taxon>Eukaryota</taxon>
        <taxon>Metazoa</taxon>
        <taxon>Ecdysozoa</taxon>
        <taxon>Arthropoda</taxon>
        <taxon>Hexapoda</taxon>
        <taxon>Insecta</taxon>
        <taxon>Pterygota</taxon>
        <taxon>Neoptera</taxon>
        <taxon>Endopterygota</taxon>
        <taxon>Coleoptera</taxon>
        <taxon>Polyphaga</taxon>
        <taxon>Cucujiformia</taxon>
        <taxon>Tenebrionidae</taxon>
        <taxon>Pimeliinae</taxon>
        <taxon>Asbolus</taxon>
    </lineage>
</organism>
<sequence>FVYISDYFLDIVYIGSLNPQHFEISKMMLEHGKHVLCEKPLTMNEKQTRQLIEIAKNKKLFLKEAVWSRSFPAYQELRKILDSGSIGEIVQVNVTFGFDLSNIDRLKFKEMGGGTILDLGVYVLQFQQLVFKGEPPTDVVAVGGLNKEGTDDYTSSIWTYSGDKIACLSTSAKAQCPNEAVIIGTKGIIRVPEFWCATKIETPEKTYEFELPKTTATFNFHKSVGLSYQAEHARQCIQAGYFMFSGKIESPNITHEESIQLAHHMDILRKQVGVVFPQDLDQICHDFVTAVQTYPESDHKIVAVGARNLNNAQQFAKDHNIPKAYEGYDGIAEDKDVDIVYVGNLNPQHFEVSKLMLENGKHVLCEKPLTMNAKQTRRLVELAHQKNLFLMEAVWSRCFLAYKEMKRLLDAGVIGDVLFASVHFGHALQHVERLKAVEQGGGAILDLGVYMLQFQQYVFRGLRPVKIAVNGQLNDQNTDESAAAIITYPNGKMAVVSTSARIALPNEGIVVEKTYEYELPKSPVPFLHKNSAGLAFEAEEARQCIKAGKIESPHMPHHESIELAQLMDLLRKEVGVVFPQDFE</sequence>
<dbReference type="STRING" id="1661398.A0A482W9R8"/>
<evidence type="ECO:0000256" key="2">
    <source>
        <dbReference type="ARBA" id="ARBA00023002"/>
    </source>
</evidence>
<protein>
    <recommendedName>
        <fullName evidence="5">Trans-1,2-dihydrobenzene-1,2-diol dehydrogenase</fullName>
        <ecNumber evidence="4">1.1.1.179</ecNumber>
        <ecNumber evidence="3">1.3.1.20</ecNumber>
    </recommendedName>
    <alternativeName>
        <fullName evidence="8">D-xylose 1-dehydrogenase</fullName>
    </alternativeName>
    <alternativeName>
        <fullName evidence="7">D-xylose-NADP dehydrogenase</fullName>
    </alternativeName>
    <alternativeName>
        <fullName evidence="6">Dimeric dihydrodiol dehydrogenase</fullName>
    </alternativeName>
</protein>
<comment type="similarity">
    <text evidence="1">Belongs to the Gfo/Idh/MocA family.</text>
</comment>
<proteinExistence type="inferred from homology"/>
<feature type="domain" description="GFO/IDH/MocA-like oxidoreductase" evidence="12">
    <location>
        <begin position="74"/>
        <end position="190"/>
    </location>
</feature>
<feature type="non-terminal residue" evidence="13">
    <location>
        <position position="1"/>
    </location>
</feature>
<comment type="caution">
    <text evidence="13">The sequence shown here is derived from an EMBL/GenBank/DDBJ whole genome shotgun (WGS) entry which is preliminary data.</text>
</comment>
<dbReference type="Pfam" id="PF01408">
    <property type="entry name" value="GFO_IDH_MocA"/>
    <property type="match status" value="2"/>
</dbReference>
<dbReference type="Gene3D" id="3.30.360.10">
    <property type="entry name" value="Dihydrodipicolinate Reductase, domain 2"/>
    <property type="match status" value="2"/>
</dbReference>
<dbReference type="InterPro" id="IPR055170">
    <property type="entry name" value="GFO_IDH_MocA-like_dom"/>
</dbReference>
<dbReference type="AlphaFoldDB" id="A0A482W9R8"/>
<accession>A0A482W9R8</accession>
<evidence type="ECO:0000256" key="1">
    <source>
        <dbReference type="ARBA" id="ARBA00010928"/>
    </source>
</evidence>
<feature type="domain" description="Gfo/Idh/MocA-like oxidoreductase N-terminal" evidence="11">
    <location>
        <begin position="9"/>
        <end position="60"/>
    </location>
</feature>
<dbReference type="InterPro" id="IPR000683">
    <property type="entry name" value="Gfo/Idh/MocA-like_OxRdtase_N"/>
</dbReference>
<keyword evidence="14" id="KW-1185">Reference proteome</keyword>
<dbReference type="PANTHER" id="PTHR22604:SF105">
    <property type="entry name" value="TRANS-1,2-DIHYDROBENZENE-1,2-DIOL DEHYDROGENASE"/>
    <property type="match status" value="1"/>
</dbReference>
<dbReference type="EMBL" id="QDEB01012958">
    <property type="protein sequence ID" value="RZC41922.1"/>
    <property type="molecule type" value="Genomic_DNA"/>
</dbReference>
<dbReference type="EC" id="1.3.1.20" evidence="3"/>
<dbReference type="EC" id="1.1.1.179" evidence="4"/>
<gene>
    <name evidence="13" type="ORF">BDFB_003334</name>
</gene>
<name>A0A482W9R8_ASBVE</name>
<dbReference type="PANTHER" id="PTHR22604">
    <property type="entry name" value="OXIDOREDUCTASES"/>
    <property type="match status" value="1"/>
</dbReference>
<dbReference type="Proteomes" id="UP000292052">
    <property type="component" value="Unassembled WGS sequence"/>
</dbReference>
<feature type="domain" description="Gfo/Idh/MocA-like oxidoreductase N-terminal" evidence="11">
    <location>
        <begin position="295"/>
        <end position="391"/>
    </location>
</feature>
<evidence type="ECO:0000313" key="14">
    <source>
        <dbReference type="Proteomes" id="UP000292052"/>
    </source>
</evidence>
<dbReference type="SUPFAM" id="SSF55347">
    <property type="entry name" value="Glyceraldehyde-3-phosphate dehydrogenase-like, C-terminal domain"/>
    <property type="match status" value="2"/>
</dbReference>
<feature type="domain" description="GFO/IDH/MocA-like oxidoreductase" evidence="12">
    <location>
        <begin position="402"/>
        <end position="504"/>
    </location>
</feature>
<evidence type="ECO:0000256" key="8">
    <source>
        <dbReference type="ARBA" id="ARBA00043025"/>
    </source>
</evidence>
<evidence type="ECO:0000313" key="13">
    <source>
        <dbReference type="EMBL" id="RZC41922.1"/>
    </source>
</evidence>
<evidence type="ECO:0000256" key="10">
    <source>
        <dbReference type="ARBA" id="ARBA00049233"/>
    </source>
</evidence>
<evidence type="ECO:0000256" key="6">
    <source>
        <dbReference type="ARBA" id="ARBA00042926"/>
    </source>
</evidence>
<dbReference type="GO" id="GO:0047115">
    <property type="term" value="F:trans-1,2-dihydrobenzene-1,2-diol dehydrogenase activity"/>
    <property type="evidence" value="ECO:0007669"/>
    <property type="project" value="UniProtKB-EC"/>
</dbReference>
<evidence type="ECO:0000256" key="3">
    <source>
        <dbReference type="ARBA" id="ARBA00038853"/>
    </source>
</evidence>
<evidence type="ECO:0000259" key="12">
    <source>
        <dbReference type="Pfam" id="PF22725"/>
    </source>
</evidence>
<comment type="catalytic activity">
    <reaction evidence="10">
        <text>D-xylose + NADP(+) = D-xylono-1,5-lactone + NADPH + H(+)</text>
        <dbReference type="Rhea" id="RHEA:22000"/>
        <dbReference type="ChEBI" id="CHEBI:15378"/>
        <dbReference type="ChEBI" id="CHEBI:15867"/>
        <dbReference type="ChEBI" id="CHEBI:53455"/>
        <dbReference type="ChEBI" id="CHEBI:57783"/>
        <dbReference type="ChEBI" id="CHEBI:58349"/>
        <dbReference type="EC" id="1.1.1.179"/>
    </reaction>
</comment>
<dbReference type="SUPFAM" id="SSF51735">
    <property type="entry name" value="NAD(P)-binding Rossmann-fold domains"/>
    <property type="match status" value="2"/>
</dbReference>
<evidence type="ECO:0000256" key="7">
    <source>
        <dbReference type="ARBA" id="ARBA00042988"/>
    </source>
</evidence>
<evidence type="ECO:0000256" key="9">
    <source>
        <dbReference type="ARBA" id="ARBA00047423"/>
    </source>
</evidence>
<dbReference type="GO" id="GO:0047837">
    <property type="term" value="F:D-xylose 1-dehydrogenase (NADP+) activity"/>
    <property type="evidence" value="ECO:0007669"/>
    <property type="project" value="UniProtKB-EC"/>
</dbReference>
<dbReference type="Gene3D" id="3.40.50.720">
    <property type="entry name" value="NAD(P)-binding Rossmann-like Domain"/>
    <property type="match status" value="2"/>
</dbReference>
<keyword evidence="2" id="KW-0560">Oxidoreductase</keyword>
<dbReference type="GO" id="GO:0000166">
    <property type="term" value="F:nucleotide binding"/>
    <property type="evidence" value="ECO:0007669"/>
    <property type="project" value="InterPro"/>
</dbReference>
<evidence type="ECO:0000259" key="11">
    <source>
        <dbReference type="Pfam" id="PF01408"/>
    </source>
</evidence>